<dbReference type="Proteomes" id="UP000179243">
    <property type="component" value="Unassembled WGS sequence"/>
</dbReference>
<keyword evidence="1" id="KW-0732">Signal</keyword>
<dbReference type="InterPro" id="IPR013780">
    <property type="entry name" value="Glyco_hydro_b"/>
</dbReference>
<evidence type="ECO:0000256" key="1">
    <source>
        <dbReference type="SAM" id="SignalP"/>
    </source>
</evidence>
<feature type="domain" description="Secretion system C-terminal sorting" evidence="3">
    <location>
        <begin position="484"/>
        <end position="553"/>
    </location>
</feature>
<feature type="chain" id="PRO_5009528496" description="Secretion system C-terminal sorting domain-containing protein" evidence="1">
    <location>
        <begin position="26"/>
        <end position="560"/>
    </location>
</feature>
<gene>
    <name evidence="4" type="ORF">A2519_06530</name>
</gene>
<dbReference type="InterPro" id="IPR039743">
    <property type="entry name" value="6GAL/EXGAL"/>
</dbReference>
<dbReference type="AlphaFoldDB" id="A0A1F7F8L0"/>
<feature type="domain" description="Glycosyl hydrolase family 30 beta sandwich" evidence="2">
    <location>
        <begin position="367"/>
        <end position="457"/>
    </location>
</feature>
<organism evidence="4 5">
    <name type="scientific">Candidatus Raymondbacteria bacterium RIFOXYD12_FULL_49_13</name>
    <dbReference type="NCBI Taxonomy" id="1817890"/>
    <lineage>
        <taxon>Bacteria</taxon>
        <taxon>Raymondiibacteriota</taxon>
    </lineage>
</organism>
<proteinExistence type="predicted"/>
<dbReference type="Pfam" id="PF18962">
    <property type="entry name" value="Por_Secre_tail"/>
    <property type="match status" value="1"/>
</dbReference>
<dbReference type="GO" id="GO:0004553">
    <property type="term" value="F:hydrolase activity, hydrolyzing O-glycosyl compounds"/>
    <property type="evidence" value="ECO:0007669"/>
    <property type="project" value="InterPro"/>
</dbReference>
<reference evidence="4 5" key="1">
    <citation type="journal article" date="2016" name="Nat. Commun.">
        <title>Thousands of microbial genomes shed light on interconnected biogeochemical processes in an aquifer system.</title>
        <authorList>
            <person name="Anantharaman K."/>
            <person name="Brown C.T."/>
            <person name="Hug L.A."/>
            <person name="Sharon I."/>
            <person name="Castelle C.J."/>
            <person name="Probst A.J."/>
            <person name="Thomas B.C."/>
            <person name="Singh A."/>
            <person name="Wilkins M.J."/>
            <person name="Karaoz U."/>
            <person name="Brodie E.L."/>
            <person name="Williams K.H."/>
            <person name="Hubbard S.S."/>
            <person name="Banfield J.F."/>
        </authorList>
    </citation>
    <scope>NUCLEOTIDE SEQUENCE [LARGE SCALE GENOMIC DNA]</scope>
</reference>
<dbReference type="Pfam" id="PF17189">
    <property type="entry name" value="Glyco_hydro_30C"/>
    <property type="match status" value="1"/>
</dbReference>
<name>A0A1F7F8L0_UNCRA</name>
<accession>A0A1F7F8L0</accession>
<evidence type="ECO:0008006" key="6">
    <source>
        <dbReference type="Google" id="ProtNLM"/>
    </source>
</evidence>
<dbReference type="InterPro" id="IPR017853">
    <property type="entry name" value="GH"/>
</dbReference>
<comment type="caution">
    <text evidence="4">The sequence shown here is derived from an EMBL/GenBank/DDBJ whole genome shotgun (WGS) entry which is preliminary data.</text>
</comment>
<evidence type="ECO:0000313" key="4">
    <source>
        <dbReference type="EMBL" id="OGK02995.1"/>
    </source>
</evidence>
<evidence type="ECO:0000259" key="2">
    <source>
        <dbReference type="Pfam" id="PF17189"/>
    </source>
</evidence>
<dbReference type="SUPFAM" id="SSF51445">
    <property type="entry name" value="(Trans)glycosidases"/>
    <property type="match status" value="1"/>
</dbReference>
<dbReference type="InterPro" id="IPR033452">
    <property type="entry name" value="GH30_C"/>
</dbReference>
<dbReference type="PANTHER" id="PTHR42767">
    <property type="entry name" value="ENDO-BETA-1,6-GALACTANASE"/>
    <property type="match status" value="1"/>
</dbReference>
<evidence type="ECO:0000313" key="5">
    <source>
        <dbReference type="Proteomes" id="UP000179243"/>
    </source>
</evidence>
<dbReference type="PANTHER" id="PTHR42767:SF1">
    <property type="entry name" value="ENDO-BETA-1,6-GALACTANASE-LIKE DOMAIN-CONTAINING PROTEIN"/>
    <property type="match status" value="1"/>
</dbReference>
<dbReference type="Gene3D" id="2.60.40.1180">
    <property type="entry name" value="Golgi alpha-mannosidase II"/>
    <property type="match status" value="1"/>
</dbReference>
<dbReference type="EMBL" id="MFYX01000099">
    <property type="protein sequence ID" value="OGK02995.1"/>
    <property type="molecule type" value="Genomic_DNA"/>
</dbReference>
<sequence>MQVKSLTLICVQTVIFMLGFSMSQAATVAINGATEYQTIQGFGCQMESHDSSVNGSGYANDTAFWDIFFNDIGVSFVRTGAASDTGLGSYLSPFYSEEIWTTYRWAKRYGQTLLGGLARPKPELKDCPYIQGGKLLPEFYDDFAYFTIDMINIWEDSTGMTFNVYTPFAEPDLNEPCDSTGPYNRLSMDFSSYLAYLKVAAPIIKAAKPNIKIYVGLSWNVQNSVNYANLILADTAARRWVDGLAANGYGTELGKTTPQYWQALANLARQYNITSIWVPEVSHCCGNKPADSAGLVMAGWIHDALTIGNATMWQMLLGIETGSTGVIKGLIYSKNWPCPGGVCRFSSNGITKDGYAFRQFAHWVRPGAIRIEAISSDTNDVKVSAYKHPLESVFTIVAINPATSNKTANFSIANLDGLSSLNAVRTSTNERGVDLGAIAVTGNSFSYVLPSRSITTFAGNIGAGPTIAEQGGAIGNKSLEILVSPNPFNPKTTVTIQGRDPAVNLTVSIYDVTGKFIESLEPLSNQNVFVWDAGSLRSGLYIVKVKAGKRILTKAVTLLK</sequence>
<dbReference type="NCBIfam" id="TIGR04183">
    <property type="entry name" value="Por_Secre_tail"/>
    <property type="match status" value="1"/>
</dbReference>
<dbReference type="SUPFAM" id="SSF51011">
    <property type="entry name" value="Glycosyl hydrolase domain"/>
    <property type="match status" value="1"/>
</dbReference>
<evidence type="ECO:0000259" key="3">
    <source>
        <dbReference type="Pfam" id="PF18962"/>
    </source>
</evidence>
<protein>
    <recommendedName>
        <fullName evidence="6">Secretion system C-terminal sorting domain-containing protein</fullName>
    </recommendedName>
</protein>
<dbReference type="InterPro" id="IPR026444">
    <property type="entry name" value="Secre_tail"/>
</dbReference>
<dbReference type="Gene3D" id="3.20.20.80">
    <property type="entry name" value="Glycosidases"/>
    <property type="match status" value="1"/>
</dbReference>
<feature type="signal peptide" evidence="1">
    <location>
        <begin position="1"/>
        <end position="25"/>
    </location>
</feature>